<gene>
    <name evidence="4" type="ORF">J3998_05740</name>
</gene>
<keyword evidence="5" id="KW-1185">Reference proteome</keyword>
<evidence type="ECO:0000313" key="4">
    <source>
        <dbReference type="EMBL" id="MBO1927074.1"/>
    </source>
</evidence>
<feature type="domain" description="DUF1731" evidence="3">
    <location>
        <begin position="238"/>
        <end position="283"/>
    </location>
</feature>
<dbReference type="InterPro" id="IPR036291">
    <property type="entry name" value="NAD(P)-bd_dom_sf"/>
</dbReference>
<evidence type="ECO:0000259" key="3">
    <source>
        <dbReference type="Pfam" id="PF08338"/>
    </source>
</evidence>
<evidence type="ECO:0000259" key="2">
    <source>
        <dbReference type="Pfam" id="PF01370"/>
    </source>
</evidence>
<dbReference type="Pfam" id="PF08338">
    <property type="entry name" value="DUF1731"/>
    <property type="match status" value="1"/>
</dbReference>
<accession>A0ABS3Q416</accession>
<dbReference type="NCBIfam" id="TIGR01777">
    <property type="entry name" value="yfcH"/>
    <property type="match status" value="1"/>
</dbReference>
<proteinExistence type="inferred from homology"/>
<organism evidence="4 5">
    <name type="scientific">Thiomicrorhabdus marina</name>
    <dbReference type="NCBI Taxonomy" id="2818442"/>
    <lineage>
        <taxon>Bacteria</taxon>
        <taxon>Pseudomonadati</taxon>
        <taxon>Pseudomonadota</taxon>
        <taxon>Gammaproteobacteria</taxon>
        <taxon>Thiotrichales</taxon>
        <taxon>Piscirickettsiaceae</taxon>
        <taxon>Thiomicrorhabdus</taxon>
    </lineage>
</organism>
<dbReference type="SUPFAM" id="SSF51735">
    <property type="entry name" value="NAD(P)-binding Rossmann-fold domains"/>
    <property type="match status" value="1"/>
</dbReference>
<dbReference type="Proteomes" id="UP000664835">
    <property type="component" value="Unassembled WGS sequence"/>
</dbReference>
<sequence length="288" mass="31899">MNITILGGTGLVGSALQQQLSTQHRVTVFGRQVFRSPKTVMEAIADAELVIQLAGANIGARWNAIYKQEIWDSRIESTKMLGQALQKLDKTPRIICASAIGFYPQADDCSRHYSEDHTQAGDDFLAKLSVAWEAEAQNLVDDEKLVITRFGVVLSKQGGALAKMLPAFKFGLGGPVAGGQQCFSWIDIDDLSHAMQFIIERPELRGIFNLSAPNPLPQKQFANLLGKTLNRPTFMPLPLWQLKLMFGEGAQVLTHSSSVYPQRLLELGFEFRFADAESSLRHLLIDLQ</sequence>
<evidence type="ECO:0000256" key="1">
    <source>
        <dbReference type="ARBA" id="ARBA00009353"/>
    </source>
</evidence>
<dbReference type="EMBL" id="JAGETV010000007">
    <property type="protein sequence ID" value="MBO1927074.1"/>
    <property type="molecule type" value="Genomic_DNA"/>
</dbReference>
<comment type="similarity">
    <text evidence="1">Belongs to the NAD(P)-dependent epimerase/dehydratase family. SDR39U1 subfamily.</text>
</comment>
<dbReference type="InterPro" id="IPR010099">
    <property type="entry name" value="SDR39U1"/>
</dbReference>
<dbReference type="PANTHER" id="PTHR11092:SF0">
    <property type="entry name" value="EPIMERASE FAMILY PROTEIN SDR39U1"/>
    <property type="match status" value="1"/>
</dbReference>
<comment type="caution">
    <text evidence="4">The sequence shown here is derived from an EMBL/GenBank/DDBJ whole genome shotgun (WGS) entry which is preliminary data.</text>
</comment>
<reference evidence="4 5" key="1">
    <citation type="submission" date="2021-03" db="EMBL/GenBank/DDBJ databases">
        <title>Thiomicrorhabdus sp.nov.,novel sulfur-oxidizing bacteria isolated from coastal sediment.</title>
        <authorList>
            <person name="Liu X."/>
        </authorList>
    </citation>
    <scope>NUCLEOTIDE SEQUENCE [LARGE SCALE GENOMIC DNA]</scope>
    <source>
        <strain evidence="4 5">6S2-11</strain>
    </source>
</reference>
<evidence type="ECO:0000313" key="5">
    <source>
        <dbReference type="Proteomes" id="UP000664835"/>
    </source>
</evidence>
<dbReference type="PANTHER" id="PTHR11092">
    <property type="entry name" value="SUGAR NUCLEOTIDE EPIMERASE RELATED"/>
    <property type="match status" value="1"/>
</dbReference>
<dbReference type="Gene3D" id="3.40.50.720">
    <property type="entry name" value="NAD(P)-binding Rossmann-like Domain"/>
    <property type="match status" value="1"/>
</dbReference>
<dbReference type="Pfam" id="PF01370">
    <property type="entry name" value="Epimerase"/>
    <property type="match status" value="1"/>
</dbReference>
<dbReference type="InterPro" id="IPR013549">
    <property type="entry name" value="DUF1731"/>
</dbReference>
<feature type="domain" description="NAD-dependent epimerase/dehydratase" evidence="2">
    <location>
        <begin position="3"/>
        <end position="209"/>
    </location>
</feature>
<dbReference type="RefSeq" id="WP_208148522.1">
    <property type="nucleotide sequence ID" value="NZ_JAGETV010000007.1"/>
</dbReference>
<protein>
    <submittedName>
        <fullName evidence="4">TIGR01777 family oxidoreductase</fullName>
    </submittedName>
</protein>
<dbReference type="InterPro" id="IPR001509">
    <property type="entry name" value="Epimerase_deHydtase"/>
</dbReference>
<name>A0ABS3Q416_9GAMM</name>